<feature type="region of interest" description="Disordered" evidence="1">
    <location>
        <begin position="228"/>
        <end position="250"/>
    </location>
</feature>
<name>A0AAV7K0U7_9METZ</name>
<evidence type="ECO:0000256" key="1">
    <source>
        <dbReference type="SAM" id="MobiDB-lite"/>
    </source>
</evidence>
<accession>A0AAV7K0U7</accession>
<dbReference type="AlphaFoldDB" id="A0AAV7K0U7"/>
<gene>
    <name evidence="2" type="ORF">LOD99_2692</name>
</gene>
<proteinExistence type="predicted"/>
<sequence length="379" mass="44129">MSIIDKLQQSSIQTENIEGCDDLPDVSSWLQSPTATCVQEGDIILLTPRKCKGRWPGLVKCINVRSRNVKYRQLKRPKRILRNNRTRREEDFTYSYDYLTVHLLNFPDALRIQQEIKPLSKVEFYSFDKQKTVVSEWQKSSHIEYISNLFKAFEEAETYLRKRSVQTLNPGTAVEQYMQVKRSRLDFNFEGIEHTDQDKHFRIGDISSNNLDTSETVVSEYLNSCVGSNEDADSTLERQSNPDLDATEEPKPCLSTEEFVCLTDRLKCCEELLRAIYLGRRYSLKHKTYFCNNRQDKNLLKLAYVTSFDGIPYTLDNAQKTDILDIVLEFANGFVNRDPRKETFSVPTYAYDVLLPECTTWLTVELESYPLIFTSNHFN</sequence>
<reference evidence="2 3" key="1">
    <citation type="journal article" date="2023" name="BMC Biol.">
        <title>The compact genome of the sponge Oopsacas minuta (Hexactinellida) is lacking key metazoan core genes.</title>
        <authorList>
            <person name="Santini S."/>
            <person name="Schenkelaars Q."/>
            <person name="Jourda C."/>
            <person name="Duchesne M."/>
            <person name="Belahbib H."/>
            <person name="Rocher C."/>
            <person name="Selva M."/>
            <person name="Riesgo A."/>
            <person name="Vervoort M."/>
            <person name="Leys S.P."/>
            <person name="Kodjabachian L."/>
            <person name="Le Bivic A."/>
            <person name="Borchiellini C."/>
            <person name="Claverie J.M."/>
            <person name="Renard E."/>
        </authorList>
    </citation>
    <scope>NUCLEOTIDE SEQUENCE [LARGE SCALE GENOMIC DNA]</scope>
    <source>
        <strain evidence="2">SPO-2</strain>
    </source>
</reference>
<evidence type="ECO:0000313" key="3">
    <source>
        <dbReference type="Proteomes" id="UP001165289"/>
    </source>
</evidence>
<protein>
    <submittedName>
        <fullName evidence="2">Uncharacterized protein</fullName>
    </submittedName>
</protein>
<comment type="caution">
    <text evidence="2">The sequence shown here is derived from an EMBL/GenBank/DDBJ whole genome shotgun (WGS) entry which is preliminary data.</text>
</comment>
<keyword evidence="3" id="KW-1185">Reference proteome</keyword>
<dbReference type="Proteomes" id="UP001165289">
    <property type="component" value="Unassembled WGS sequence"/>
</dbReference>
<evidence type="ECO:0000313" key="2">
    <source>
        <dbReference type="EMBL" id="KAI6654813.1"/>
    </source>
</evidence>
<organism evidence="2 3">
    <name type="scientific">Oopsacas minuta</name>
    <dbReference type="NCBI Taxonomy" id="111878"/>
    <lineage>
        <taxon>Eukaryota</taxon>
        <taxon>Metazoa</taxon>
        <taxon>Porifera</taxon>
        <taxon>Hexactinellida</taxon>
        <taxon>Hexasterophora</taxon>
        <taxon>Lyssacinosida</taxon>
        <taxon>Leucopsacidae</taxon>
        <taxon>Oopsacas</taxon>
    </lineage>
</organism>
<dbReference type="EMBL" id="JAKMXF010000221">
    <property type="protein sequence ID" value="KAI6654813.1"/>
    <property type="molecule type" value="Genomic_DNA"/>
</dbReference>